<sequence>MHRYLNTLCLAPLALGLAAPAAADFPEREVRLVVNYGAGGNTDVAARALAQGMEKALGQTVVVENRPGALGTLGPAYVARQKPDGYTVGVVTYSTIAIAPHLMDVPYGMDDFDFVSGFGRYRYGIAVRADAGYDSIDDLVAAAKEGKGVFFGAPSAPNNLALFELGRATGGRFEQILYKSGTETVTALLGGQVDVIAQNPSDILPHIQSGKLKLLASASPMRWPEAPDVPTLREAGYPVEIDSWLGVAVPRGTPADARERLQAAAIAAMENETVRKNFVSLGVDPATLSGQEYADVLREGYDTMGKAIEAAGLPRMQ</sequence>
<dbReference type="OrthoDB" id="8678477at2"/>
<dbReference type="Proteomes" id="UP000318405">
    <property type="component" value="Unassembled WGS sequence"/>
</dbReference>
<keyword evidence="2" id="KW-0732">Signal</keyword>
<dbReference type="Gene3D" id="3.40.190.10">
    <property type="entry name" value="Periplasmic binding protein-like II"/>
    <property type="match status" value="1"/>
</dbReference>
<comment type="caution">
    <text evidence="3">The sequence shown here is derived from an EMBL/GenBank/DDBJ whole genome shotgun (WGS) entry which is preliminary data.</text>
</comment>
<evidence type="ECO:0000256" key="1">
    <source>
        <dbReference type="ARBA" id="ARBA00006987"/>
    </source>
</evidence>
<dbReference type="SUPFAM" id="SSF53850">
    <property type="entry name" value="Periplasmic binding protein-like II"/>
    <property type="match status" value="1"/>
</dbReference>
<gene>
    <name evidence="3" type="ORF">FOZ76_05800</name>
</gene>
<dbReference type="Gene3D" id="3.40.190.150">
    <property type="entry name" value="Bordetella uptake gene, domain 1"/>
    <property type="match status" value="1"/>
</dbReference>
<dbReference type="AlphaFoldDB" id="A0A556AXP1"/>
<dbReference type="EMBL" id="VLTJ01000008">
    <property type="protein sequence ID" value="TSH97666.1"/>
    <property type="molecule type" value="Genomic_DNA"/>
</dbReference>
<name>A0A556AXP1_9BURK</name>
<accession>A0A556AXP1</accession>
<reference evidence="3 4" key="1">
    <citation type="submission" date="2019-07" db="EMBL/GenBank/DDBJ databases">
        <title>Qingshengfaniella alkalisoli gen. nov., sp. nov., isolated from saline soil.</title>
        <authorList>
            <person name="Xu L."/>
            <person name="Huang X.-X."/>
            <person name="Sun J.-Q."/>
        </authorList>
    </citation>
    <scope>NUCLEOTIDE SEQUENCE [LARGE SCALE GENOMIC DNA]</scope>
    <source>
        <strain evidence="3 4">DSM 27279</strain>
    </source>
</reference>
<proteinExistence type="inferred from homology"/>
<comment type="similarity">
    <text evidence="1">Belongs to the UPF0065 (bug) family.</text>
</comment>
<evidence type="ECO:0000256" key="2">
    <source>
        <dbReference type="SAM" id="SignalP"/>
    </source>
</evidence>
<feature type="signal peptide" evidence="2">
    <location>
        <begin position="1"/>
        <end position="23"/>
    </location>
</feature>
<dbReference type="PANTHER" id="PTHR42928:SF5">
    <property type="entry name" value="BLR1237 PROTEIN"/>
    <property type="match status" value="1"/>
</dbReference>
<dbReference type="PIRSF" id="PIRSF017082">
    <property type="entry name" value="YflP"/>
    <property type="match status" value="1"/>
</dbReference>
<dbReference type="PANTHER" id="PTHR42928">
    <property type="entry name" value="TRICARBOXYLATE-BINDING PROTEIN"/>
    <property type="match status" value="1"/>
</dbReference>
<evidence type="ECO:0000313" key="4">
    <source>
        <dbReference type="Proteomes" id="UP000318405"/>
    </source>
</evidence>
<feature type="chain" id="PRO_5022131193" evidence="2">
    <location>
        <begin position="24"/>
        <end position="317"/>
    </location>
</feature>
<dbReference type="InterPro" id="IPR005064">
    <property type="entry name" value="BUG"/>
</dbReference>
<dbReference type="CDD" id="cd07012">
    <property type="entry name" value="PBP2_Bug_TTT"/>
    <property type="match status" value="1"/>
</dbReference>
<dbReference type="Pfam" id="PF03401">
    <property type="entry name" value="TctC"/>
    <property type="match status" value="1"/>
</dbReference>
<dbReference type="InterPro" id="IPR042100">
    <property type="entry name" value="Bug_dom1"/>
</dbReference>
<protein>
    <submittedName>
        <fullName evidence="3">Tripartite tricarboxylate transporter substrate binding protein</fullName>
    </submittedName>
</protein>
<dbReference type="RefSeq" id="WP_143947191.1">
    <property type="nucleotide sequence ID" value="NZ_BAABMB010000004.1"/>
</dbReference>
<keyword evidence="4" id="KW-1185">Reference proteome</keyword>
<evidence type="ECO:0000313" key="3">
    <source>
        <dbReference type="EMBL" id="TSH97666.1"/>
    </source>
</evidence>
<organism evidence="3 4">
    <name type="scientific">Verticiella sediminum</name>
    <dbReference type="NCBI Taxonomy" id="1247510"/>
    <lineage>
        <taxon>Bacteria</taxon>
        <taxon>Pseudomonadati</taxon>
        <taxon>Pseudomonadota</taxon>
        <taxon>Betaproteobacteria</taxon>
        <taxon>Burkholderiales</taxon>
        <taxon>Alcaligenaceae</taxon>
        <taxon>Verticiella</taxon>
    </lineage>
</organism>